<organism evidence="1 2">
    <name type="scientific">Ephemerocybe angulata</name>
    <dbReference type="NCBI Taxonomy" id="980116"/>
    <lineage>
        <taxon>Eukaryota</taxon>
        <taxon>Fungi</taxon>
        <taxon>Dikarya</taxon>
        <taxon>Basidiomycota</taxon>
        <taxon>Agaricomycotina</taxon>
        <taxon>Agaricomycetes</taxon>
        <taxon>Agaricomycetidae</taxon>
        <taxon>Agaricales</taxon>
        <taxon>Agaricineae</taxon>
        <taxon>Psathyrellaceae</taxon>
        <taxon>Ephemerocybe</taxon>
    </lineage>
</organism>
<evidence type="ECO:0000313" key="2">
    <source>
        <dbReference type="Proteomes" id="UP000521943"/>
    </source>
</evidence>
<dbReference type="OrthoDB" id="3145912at2759"/>
<keyword evidence="2" id="KW-1185">Reference proteome</keyword>
<evidence type="ECO:0000313" key="1">
    <source>
        <dbReference type="EMBL" id="KAF6758968.1"/>
    </source>
</evidence>
<reference evidence="1 2" key="1">
    <citation type="submission" date="2020-07" db="EMBL/GenBank/DDBJ databases">
        <title>Comparative genomics of pyrophilous fungi reveals a link between fire events and developmental genes.</title>
        <authorList>
            <consortium name="DOE Joint Genome Institute"/>
            <person name="Steindorff A.S."/>
            <person name="Carver A."/>
            <person name="Calhoun S."/>
            <person name="Stillman K."/>
            <person name="Liu H."/>
            <person name="Lipzen A."/>
            <person name="Pangilinan J."/>
            <person name="Labutti K."/>
            <person name="Bruns T.D."/>
            <person name="Grigoriev I.V."/>
        </authorList>
    </citation>
    <scope>NUCLEOTIDE SEQUENCE [LARGE SCALE GENOMIC DNA]</scope>
    <source>
        <strain evidence="1 2">CBS 144469</strain>
    </source>
</reference>
<accession>A0A8H6I4W3</accession>
<comment type="caution">
    <text evidence="1">The sequence shown here is derived from an EMBL/GenBank/DDBJ whole genome shotgun (WGS) entry which is preliminary data.</text>
</comment>
<proteinExistence type="predicted"/>
<protein>
    <submittedName>
        <fullName evidence="1">Uncharacterized protein</fullName>
    </submittedName>
</protein>
<dbReference type="EMBL" id="JACGCI010000017">
    <property type="protein sequence ID" value="KAF6758968.1"/>
    <property type="molecule type" value="Genomic_DNA"/>
</dbReference>
<dbReference type="AlphaFoldDB" id="A0A8H6I4W3"/>
<name>A0A8H6I4W3_9AGAR</name>
<gene>
    <name evidence="1" type="ORF">DFP72DRAFT_887124</name>
</gene>
<dbReference type="Proteomes" id="UP000521943">
    <property type="component" value="Unassembled WGS sequence"/>
</dbReference>
<sequence length="328" mass="38105">MPDPGLSPFRDFPEDLIRSVFESALEDPDDLNWECAMVSKAVQRWVEPLLYRQIVLNTTKRVSLLHRTVLDVTTSQSSRSMKTQSFFQTHVKYFCMTTVDPDFWNLMFDIFLECSSAICNLYCHVLLNAAAAGSVPKLRVGEHAVWERVHPKRLRIPELMFTPARRNFNQTVFKHVTHLDLYWRPTEDSNPWDWQSLSLLTVLTHLCFSPSIPPESLPSASHSLRSAVPHFPPALIVCIFFIPYTQDLSDAYQHIEENGPRRLKDDRVVIAVDFRYWDEQSRIGLESVLEGEIIWRHSHNNSTEARKDNEGPLWDRAESVITKRRRIS</sequence>